<organism evidence="8 9">
    <name type="scientific">Sulfitobacter profundi</name>
    <dbReference type="NCBI Taxonomy" id="2679961"/>
    <lineage>
        <taxon>Bacteria</taxon>
        <taxon>Pseudomonadati</taxon>
        <taxon>Pseudomonadota</taxon>
        <taxon>Alphaproteobacteria</taxon>
        <taxon>Rhodobacterales</taxon>
        <taxon>Roseobacteraceae</taxon>
        <taxon>Sulfitobacter</taxon>
    </lineage>
</organism>
<protein>
    <recommendedName>
        <fullName evidence="4 6">dTDP-4-dehydrorhamnose reductase</fullName>
        <ecNumber evidence="3 6">1.1.1.133</ecNumber>
    </recommendedName>
</protein>
<evidence type="ECO:0000259" key="7">
    <source>
        <dbReference type="Pfam" id="PF04321"/>
    </source>
</evidence>
<dbReference type="PANTHER" id="PTHR10491:SF4">
    <property type="entry name" value="METHIONINE ADENOSYLTRANSFERASE 2 SUBUNIT BETA"/>
    <property type="match status" value="1"/>
</dbReference>
<reference evidence="9" key="1">
    <citation type="journal article" date="2019" name="Int. J. Syst. Evol. Microbiol.">
        <title>The Global Catalogue of Microorganisms (GCM) 10K type strain sequencing project: providing services to taxonomists for standard genome sequencing and annotation.</title>
        <authorList>
            <consortium name="The Broad Institute Genomics Platform"/>
            <consortium name="The Broad Institute Genome Sequencing Center for Infectious Disease"/>
            <person name="Wu L."/>
            <person name="Ma J."/>
        </authorList>
    </citation>
    <scope>NUCLEOTIDE SEQUENCE [LARGE SCALE GENOMIC DNA]</scope>
    <source>
        <strain evidence="9">NBRC 111368</strain>
    </source>
</reference>
<dbReference type="Proteomes" id="UP001596403">
    <property type="component" value="Unassembled WGS sequence"/>
</dbReference>
<evidence type="ECO:0000256" key="6">
    <source>
        <dbReference type="RuleBase" id="RU364082"/>
    </source>
</evidence>
<evidence type="ECO:0000256" key="4">
    <source>
        <dbReference type="ARBA" id="ARBA00017099"/>
    </source>
</evidence>
<comment type="caution">
    <text evidence="8">The sequence shown here is derived from an EMBL/GenBank/DDBJ whole genome shotgun (WGS) entry which is preliminary data.</text>
</comment>
<accession>A0ABW1Z4K6</accession>
<keyword evidence="6" id="KW-0521">NADP</keyword>
<feature type="domain" description="RmlD-like substrate binding" evidence="7">
    <location>
        <begin position="1"/>
        <end position="279"/>
    </location>
</feature>
<dbReference type="PANTHER" id="PTHR10491">
    <property type="entry name" value="DTDP-4-DEHYDRORHAMNOSE REDUCTASE"/>
    <property type="match status" value="1"/>
</dbReference>
<dbReference type="Gene3D" id="3.90.25.10">
    <property type="entry name" value="UDP-galactose 4-epimerase, domain 1"/>
    <property type="match status" value="1"/>
</dbReference>
<comment type="similarity">
    <text evidence="2 6">Belongs to the dTDP-4-dehydrorhamnose reductase family.</text>
</comment>
<name>A0ABW1Z4K6_9RHOB</name>
<dbReference type="InterPro" id="IPR005913">
    <property type="entry name" value="dTDP_dehydrorham_reduct"/>
</dbReference>
<evidence type="ECO:0000256" key="2">
    <source>
        <dbReference type="ARBA" id="ARBA00010944"/>
    </source>
</evidence>
<dbReference type="Gene3D" id="3.40.50.720">
    <property type="entry name" value="NAD(P)-binding Rossmann-like Domain"/>
    <property type="match status" value="1"/>
</dbReference>
<dbReference type="EC" id="1.1.1.133" evidence="3 6"/>
<comment type="function">
    <text evidence="6">Catalyzes the reduction of dTDP-6-deoxy-L-lyxo-4-hexulose to yield dTDP-L-rhamnose.</text>
</comment>
<dbReference type="CDD" id="cd05254">
    <property type="entry name" value="dTDP_HR_like_SDR_e"/>
    <property type="match status" value="1"/>
</dbReference>
<keyword evidence="6 8" id="KW-0560">Oxidoreductase</keyword>
<dbReference type="RefSeq" id="WP_132446743.1">
    <property type="nucleotide sequence ID" value="NZ_JBHSWA010000002.1"/>
</dbReference>
<dbReference type="Pfam" id="PF04321">
    <property type="entry name" value="RmlD_sub_bind"/>
    <property type="match status" value="1"/>
</dbReference>
<keyword evidence="9" id="KW-1185">Reference proteome</keyword>
<dbReference type="GO" id="GO:0008831">
    <property type="term" value="F:dTDP-4-dehydrorhamnose reductase activity"/>
    <property type="evidence" value="ECO:0007669"/>
    <property type="project" value="UniProtKB-EC"/>
</dbReference>
<comment type="catalytic activity">
    <reaction evidence="5 6">
        <text>dTDP-beta-L-rhamnose + NADP(+) = dTDP-4-dehydro-beta-L-rhamnose + NADPH + H(+)</text>
        <dbReference type="Rhea" id="RHEA:21796"/>
        <dbReference type="ChEBI" id="CHEBI:15378"/>
        <dbReference type="ChEBI" id="CHEBI:57510"/>
        <dbReference type="ChEBI" id="CHEBI:57783"/>
        <dbReference type="ChEBI" id="CHEBI:58349"/>
        <dbReference type="ChEBI" id="CHEBI:62830"/>
        <dbReference type="EC" id="1.1.1.133"/>
    </reaction>
</comment>
<comment type="pathway">
    <text evidence="1 6">Carbohydrate biosynthesis; dTDP-L-rhamnose biosynthesis.</text>
</comment>
<evidence type="ECO:0000313" key="9">
    <source>
        <dbReference type="Proteomes" id="UP001596403"/>
    </source>
</evidence>
<evidence type="ECO:0000256" key="1">
    <source>
        <dbReference type="ARBA" id="ARBA00004781"/>
    </source>
</evidence>
<evidence type="ECO:0000256" key="3">
    <source>
        <dbReference type="ARBA" id="ARBA00012929"/>
    </source>
</evidence>
<sequence>MTILVFGKTGQVATELRQQANVVAIGRDEVDLTNPSACMEAVKAHAPSAVINAAAYTAVDHAENEEAQALLVNGDAPAAMAQVCAARDIPFLTISTDYVFDGQGETPWKPDDAPGPLGAYGRTKLVGEDAVRTTGGRFAILRTSWVFSSHGNNFVKTMLRLGRERDSLTIVGDQIGGPTAAGDIAAACLTITNQLGQQASKAGTYHFSGAPAVSWADFAIEIFKQADIDCAVTRIPSRDYPTPAVRPLNSQLDCSTTTACFGIARPDWRVGLDRVLKDLGGSLTSKPHRED</sequence>
<dbReference type="SUPFAM" id="SSF51735">
    <property type="entry name" value="NAD(P)-binding Rossmann-fold domains"/>
    <property type="match status" value="1"/>
</dbReference>
<evidence type="ECO:0000256" key="5">
    <source>
        <dbReference type="ARBA" id="ARBA00048200"/>
    </source>
</evidence>
<evidence type="ECO:0000313" key="8">
    <source>
        <dbReference type="EMBL" id="MFC6643312.1"/>
    </source>
</evidence>
<dbReference type="InterPro" id="IPR036291">
    <property type="entry name" value="NAD(P)-bd_dom_sf"/>
</dbReference>
<dbReference type="InterPro" id="IPR029903">
    <property type="entry name" value="RmlD-like-bd"/>
</dbReference>
<comment type="cofactor">
    <cofactor evidence="6">
        <name>Mg(2+)</name>
        <dbReference type="ChEBI" id="CHEBI:18420"/>
    </cofactor>
    <text evidence="6">Binds 1 Mg(2+) ion per monomer.</text>
</comment>
<gene>
    <name evidence="8" type="primary">rfbD</name>
    <name evidence="8" type="ORF">ACFQAU_18045</name>
</gene>
<dbReference type="EMBL" id="JBHSWA010000002">
    <property type="protein sequence ID" value="MFC6643312.1"/>
    <property type="molecule type" value="Genomic_DNA"/>
</dbReference>
<proteinExistence type="inferred from homology"/>
<dbReference type="NCBIfam" id="TIGR01214">
    <property type="entry name" value="rmlD"/>
    <property type="match status" value="1"/>
</dbReference>